<keyword evidence="12" id="KW-1185">Reference proteome</keyword>
<dbReference type="PANTHER" id="PTHR36766">
    <property type="entry name" value="PLANT BROAD-SPECTRUM MILDEW RESISTANCE PROTEIN RPW8"/>
    <property type="match status" value="1"/>
</dbReference>
<keyword evidence="3" id="KW-0677">Repeat</keyword>
<sequence>MAPAALVFAGKSVAIPAISFLVNKAFSYLNEYFKVDGYDEIQRRLEQALPKIQAVFQVINPERIKEESSALDAWLWQLRDAYEEAEDAVDEVEYYKLKEKAEDLKVSDWGSSFAKMKHRAIKSVMHASVLDKTIRGLTHRGTLKKLQKAVEGLDKAASGVEGFLGLAGNLRGSTTSRQEEDYLNKDRETGSMITAPKVFGRQEDLERLIGWLTKPSVGDAEIEESKVSVVSIVGHGGMGKTTLAQLIHNDDTINKHFNKVIWACVSTSFNAKDVISKMLENAGWQTTDVSTLESSQRFLGKKLRSVKFLLILDDVWEDKKDDQWEKLLAPLREGEKGSKILLTTRIERVAEMAENVMRGENKHHKLQGLDECANIELFRHHAFCSPDLQDGAAFNQTGEKIAKSLRGCPLVTKVVAAHLRDNMRLDYWNEFLTQSLQHFCGSSEDIMNVLRLSYYHLPPKLQTCFRFCSLFTQDYRFNKNDLVEMWVNSGLISHNESETCLVKIGEEYLVQLIRKSFLDLSFYVDRFGQAKENSGYYIMHDLMHDLATNVSFGECVRIADVTSLENVVSTVRHIRVEYIYKFPVEKIKKISRLEHLRTIIIKDGHTNVEENIDILNAVEQLVAGSKSLRLLETELWHTSHFASKLAKLKHLRCIKLKNTYTAQESMSGVFKLYHLTTLKWKSVNIGSKQVRDVGYLDCLRHVSYGPHGCSMVPIGRLTSLQFLPDYRIRRVKGYSISVLKDLGGLRSISVHGLENVHNQEEAKEANMKSKKYLESLHLQWWRRSGDQSSTAELIADSLEPHANLRNLSISGFGGRRIPHWITEPCVENLVKLNFNGCAHIEELPNLEMLLKLEDLRLDGLTRLRRIGPELNTLGDGCMELFLPPRLHTLDVRRCFELEELPLLPPTLVLLEIDYSGLTRLPRIAELQNQNNETVSSLLKEIKVSRCQSLNSLVGSLFEQKQFMGTLCEMSIIDCEHLESAPLPFEEMNGLGELFINNCPELRMLRGAEDNLSLSLSSLKRLKMGQCGDLELLLLQSLQAFTNLSSLSLRNCLVLESLPSADVFRSLMSLRNIEMNGCRNLSSLGGLESVRCLKRLSISNCSKLKEVGLSLTPDVFGCLEEPRRFMQFDCINIDHPCLVLVEPLKSLCTTTRLDIRDGSEMLNVIEPWLLHNCTSLRFLYIFKASFESLPPSIRELSSLKSLCVYESNHLRSLSSLPSSLLSLFIMECHPELRKKVKEHGSIEWNKICQIPNVQIGDCCFRKGEQYIEKRADDSGVTWTAVMNHTNKTQFLSRVFCSPGSQEPQEILKTN</sequence>
<dbReference type="InterPro" id="IPR032675">
    <property type="entry name" value="LRR_dom_sf"/>
</dbReference>
<dbReference type="InterPro" id="IPR058922">
    <property type="entry name" value="WHD_DRP"/>
</dbReference>
<dbReference type="InterPro" id="IPR056789">
    <property type="entry name" value="LRR_R13L1-DRL21"/>
</dbReference>
<feature type="domain" description="Disease resistance protein winged helix" evidence="9">
    <location>
        <begin position="470"/>
        <end position="547"/>
    </location>
</feature>
<comment type="caution">
    <text evidence="11">The sequence shown here is derived from an EMBL/GenBank/DDBJ whole genome shotgun (WGS) entry which is preliminary data.</text>
</comment>
<dbReference type="GO" id="GO:0051707">
    <property type="term" value="P:response to other organism"/>
    <property type="evidence" value="ECO:0007669"/>
    <property type="project" value="UniProtKB-ARBA"/>
</dbReference>
<dbReference type="Gene3D" id="1.10.8.430">
    <property type="entry name" value="Helical domain of apoptotic protease-activating factors"/>
    <property type="match status" value="1"/>
</dbReference>
<dbReference type="OrthoDB" id="777063at2759"/>
<evidence type="ECO:0000313" key="11">
    <source>
        <dbReference type="EMBL" id="KAG2654243.1"/>
    </source>
</evidence>
<dbReference type="Gene3D" id="3.80.10.10">
    <property type="entry name" value="Ribonuclease Inhibitor"/>
    <property type="match status" value="3"/>
</dbReference>
<keyword evidence="4" id="KW-0547">Nucleotide-binding</keyword>
<evidence type="ECO:0000256" key="3">
    <source>
        <dbReference type="ARBA" id="ARBA00022737"/>
    </source>
</evidence>
<dbReference type="Proteomes" id="UP000823388">
    <property type="component" value="Chromosome 1N"/>
</dbReference>
<evidence type="ECO:0000256" key="4">
    <source>
        <dbReference type="ARBA" id="ARBA00022741"/>
    </source>
</evidence>
<dbReference type="Gene3D" id="1.20.5.4130">
    <property type="match status" value="1"/>
</dbReference>
<dbReference type="InterPro" id="IPR041118">
    <property type="entry name" value="Rx_N"/>
</dbReference>
<accession>A0A8T0XAA6</accession>
<dbReference type="PRINTS" id="PR00364">
    <property type="entry name" value="DISEASERSIST"/>
</dbReference>
<dbReference type="GO" id="GO:0043531">
    <property type="term" value="F:ADP binding"/>
    <property type="evidence" value="ECO:0007669"/>
    <property type="project" value="InterPro"/>
</dbReference>
<dbReference type="GO" id="GO:0006952">
    <property type="term" value="P:defense response"/>
    <property type="evidence" value="ECO:0007669"/>
    <property type="project" value="UniProtKB-KW"/>
</dbReference>
<evidence type="ECO:0000256" key="6">
    <source>
        <dbReference type="ARBA" id="ARBA00022840"/>
    </source>
</evidence>
<dbReference type="EMBL" id="CM029038">
    <property type="protein sequence ID" value="KAG2654243.1"/>
    <property type="molecule type" value="Genomic_DNA"/>
</dbReference>
<evidence type="ECO:0000259" key="9">
    <source>
        <dbReference type="Pfam" id="PF23559"/>
    </source>
</evidence>
<evidence type="ECO:0000313" key="12">
    <source>
        <dbReference type="Proteomes" id="UP000823388"/>
    </source>
</evidence>
<name>A0A8T0XAA6_PANVG</name>
<dbReference type="Gene3D" id="3.40.50.300">
    <property type="entry name" value="P-loop containing nucleotide triphosphate hydrolases"/>
    <property type="match status" value="1"/>
</dbReference>
<reference evidence="11" key="1">
    <citation type="submission" date="2020-05" db="EMBL/GenBank/DDBJ databases">
        <title>WGS assembly of Panicum virgatum.</title>
        <authorList>
            <person name="Lovell J.T."/>
            <person name="Jenkins J."/>
            <person name="Shu S."/>
            <person name="Juenger T.E."/>
            <person name="Schmutz J."/>
        </authorList>
    </citation>
    <scope>NUCLEOTIDE SEQUENCE</scope>
    <source>
        <strain evidence="11">AP13</strain>
    </source>
</reference>
<dbReference type="Pfam" id="PF00931">
    <property type="entry name" value="NB-ARC"/>
    <property type="match status" value="1"/>
</dbReference>
<evidence type="ECO:0000259" key="10">
    <source>
        <dbReference type="Pfam" id="PF25019"/>
    </source>
</evidence>
<dbReference type="InterPro" id="IPR042197">
    <property type="entry name" value="Apaf_helical"/>
</dbReference>
<dbReference type="Gene3D" id="1.10.10.10">
    <property type="entry name" value="Winged helix-like DNA-binding domain superfamily/Winged helix DNA-binding domain"/>
    <property type="match status" value="1"/>
</dbReference>
<keyword evidence="5" id="KW-0611">Plant defense</keyword>
<feature type="domain" description="NB-ARC" evidence="7">
    <location>
        <begin position="223"/>
        <end position="383"/>
    </location>
</feature>
<feature type="domain" description="R13L1/DRL21-like LRR repeat region" evidence="10">
    <location>
        <begin position="736"/>
        <end position="859"/>
    </location>
</feature>
<dbReference type="Pfam" id="PF23559">
    <property type="entry name" value="WHD_DRP"/>
    <property type="match status" value="1"/>
</dbReference>
<comment type="similarity">
    <text evidence="1">Belongs to the disease resistance NB-LRR family.</text>
</comment>
<dbReference type="InterPro" id="IPR036388">
    <property type="entry name" value="WH-like_DNA-bd_sf"/>
</dbReference>
<dbReference type="PANTHER" id="PTHR36766:SF64">
    <property type="entry name" value="OS12G0206100 PROTEIN"/>
    <property type="match status" value="1"/>
</dbReference>
<dbReference type="GO" id="GO:0005524">
    <property type="term" value="F:ATP binding"/>
    <property type="evidence" value="ECO:0007669"/>
    <property type="project" value="UniProtKB-KW"/>
</dbReference>
<dbReference type="SUPFAM" id="SSF52058">
    <property type="entry name" value="L domain-like"/>
    <property type="match status" value="2"/>
</dbReference>
<evidence type="ECO:0000259" key="8">
    <source>
        <dbReference type="Pfam" id="PF18052"/>
    </source>
</evidence>
<dbReference type="FunFam" id="3.40.50.300:FF:001091">
    <property type="entry name" value="Probable disease resistance protein At1g61300"/>
    <property type="match status" value="1"/>
</dbReference>
<keyword evidence="2" id="KW-0433">Leucine-rich repeat</keyword>
<evidence type="ECO:0000256" key="5">
    <source>
        <dbReference type="ARBA" id="ARBA00022821"/>
    </source>
</evidence>
<dbReference type="InterPro" id="IPR027417">
    <property type="entry name" value="P-loop_NTPase"/>
</dbReference>
<evidence type="ECO:0000256" key="1">
    <source>
        <dbReference type="ARBA" id="ARBA00008894"/>
    </source>
</evidence>
<organism evidence="11 12">
    <name type="scientific">Panicum virgatum</name>
    <name type="common">Blackwell switchgrass</name>
    <dbReference type="NCBI Taxonomy" id="38727"/>
    <lineage>
        <taxon>Eukaryota</taxon>
        <taxon>Viridiplantae</taxon>
        <taxon>Streptophyta</taxon>
        <taxon>Embryophyta</taxon>
        <taxon>Tracheophyta</taxon>
        <taxon>Spermatophyta</taxon>
        <taxon>Magnoliopsida</taxon>
        <taxon>Liliopsida</taxon>
        <taxon>Poales</taxon>
        <taxon>Poaceae</taxon>
        <taxon>PACMAD clade</taxon>
        <taxon>Panicoideae</taxon>
        <taxon>Panicodae</taxon>
        <taxon>Paniceae</taxon>
        <taxon>Panicinae</taxon>
        <taxon>Panicum</taxon>
        <taxon>Panicum sect. Hiantes</taxon>
    </lineage>
</organism>
<protein>
    <submittedName>
        <fullName evidence="11">Uncharacterized protein</fullName>
    </submittedName>
</protein>
<proteinExistence type="inferred from homology"/>
<dbReference type="InterPro" id="IPR002182">
    <property type="entry name" value="NB-ARC"/>
</dbReference>
<dbReference type="SUPFAM" id="SSF52540">
    <property type="entry name" value="P-loop containing nucleoside triphosphate hydrolases"/>
    <property type="match status" value="1"/>
</dbReference>
<evidence type="ECO:0000259" key="7">
    <source>
        <dbReference type="Pfam" id="PF00931"/>
    </source>
</evidence>
<gene>
    <name evidence="11" type="ORF">PVAP13_1NG488100</name>
</gene>
<keyword evidence="6" id="KW-0067">ATP-binding</keyword>
<feature type="domain" description="Disease resistance N-terminal" evidence="8">
    <location>
        <begin position="17"/>
        <end position="106"/>
    </location>
</feature>
<evidence type="ECO:0000256" key="2">
    <source>
        <dbReference type="ARBA" id="ARBA00022614"/>
    </source>
</evidence>
<dbReference type="Pfam" id="PF18052">
    <property type="entry name" value="Rx_N"/>
    <property type="match status" value="1"/>
</dbReference>
<dbReference type="Pfam" id="PF25019">
    <property type="entry name" value="LRR_R13L1-DRL21"/>
    <property type="match status" value="1"/>
</dbReference>